<reference evidence="3 4" key="1">
    <citation type="submission" date="2024-04" db="EMBL/GenBank/DDBJ databases">
        <title>Tritrichomonas musculus Genome.</title>
        <authorList>
            <person name="Alves-Ferreira E."/>
            <person name="Grigg M."/>
            <person name="Lorenzi H."/>
            <person name="Galac M."/>
        </authorList>
    </citation>
    <scope>NUCLEOTIDE SEQUENCE [LARGE SCALE GENOMIC DNA]</scope>
    <source>
        <strain evidence="3 4">EAF2021</strain>
    </source>
</reference>
<sequence length="1386" mass="160487">MIALILFLVSTNAEIPNRFKDLVSKAIINSKIKKIKKEKYDVTYPGDYETDGIKFRLKRTIVSYQTKGIKGFAIENDYLAIIKQKSFSFEDAFTFIDDNEQKYYDISENIFNDETDEVNIYSIKRVTIFDIITNFEYKSKKTRTYSQQIEINWEIQNEFPGTYPIPQSNSKVGSGFRGTLSIDTVIKFKRIEDISIRTEIELDGRFGSLIELHEDDFEHLNTLKIFDTEKIPIEDIQANFEFRGIEININGFIKAECHIIDNPFAKVDNYIMIEQEYRVSGKRSIEVTNYVTYDSNWELQVLPEIPKYGSEDFDKLSYSTEFRITPQLTFYYTLEFQLGDISSTFDCGLIFPMKFAFKVDYDKCVSPSIFGDVISSISSFYDIDDITIQYTTSQKNRINHTLIEKRSNTILTRKIDTSNSCIHFSSDFYEEINKNTQTGFYYQMRAASISERPKKGIDVQFHVEINDGTKITKIISPFVKYSVNAKGNLLGSSIILPNQFKNFSYYFYYLDDMELKRSNIIVENYEYTQTSSYDLKLEESCGKYNVKMTSLRGEYQIVENPFRMFTKYTNGVMFKYAPKEIQTYSVVDLNDGYPKTGSSFKTENYYDEGYVLQAYSGWYKFTDWKPKNPKGFIDICVGSISITLYHEDMFDSFHIIGYAIIGDSISGIEVHKEGSTLGKNGQSTKFYIALDKKPIMDIYFNSRKFAPGNEQCSNISESEIHFHYEKKDIEQIMRQSYIEFSLDRNIGFRIDLENTSENVLISPSDETEDNHKLVISNIEFKYLSLGGRFSRNFVENEVYIFYKLSCPACSLNKNFLFIKLHGATLLPFDNHKLSYDVNKLSKDTYCIYCRSDEITLSIRRTNNKAGEIIIEYIVSDANEIDNMEIDEKGIEVTFVNKDQPYTFIIKTHRNNGSIFNSAPTGLSLESYQIQINENLRLVSYRVPVARQDPIKFLPCFTVLGIGQMSVKYDMTFLKMTAGKKGVSCFDFYVYCDRPEVKRIRSSKHNMTATLDNNSLYAKFNIEFETIDNDEIDEFYAICDDENAVNCELTYYAEEGVYQLIELSNKDGLNTTARGQRLSIIQAAQEEAYPYYKLFKGTFKHIKSYGSKTSVTLNIEDVYPYDTINKDETTERSYRTYQANKEEEEKEEEDDEKEKDEEDEDKDEDEDKGEGEEMTREPTKQKPHLPSQSMTPSPSVTPVQHNMTGAYRRFCLKDESETILPFSAHYLTEEFEELIELLGGKKDFDETQVSIEEDECIHIDLKGLDHNINNMTSSIVDLGTSSGYLKLEDELVDYIPQANNNNIQKTKKKFNVKIIYFIIACVVVVAIIAVIIVVIVYLIRRKKRKTASTEEGATDVEGNRKPSSKKKSKAEYEDDNEDDQYYNTLLA</sequence>
<keyword evidence="2" id="KW-0812">Transmembrane</keyword>
<feature type="transmembrane region" description="Helical" evidence="2">
    <location>
        <begin position="1313"/>
        <end position="1338"/>
    </location>
</feature>
<evidence type="ECO:0000256" key="1">
    <source>
        <dbReference type="SAM" id="MobiDB-lite"/>
    </source>
</evidence>
<protein>
    <submittedName>
        <fullName evidence="3">Uncharacterized protein</fullName>
    </submittedName>
</protein>
<feature type="region of interest" description="Disordered" evidence="1">
    <location>
        <begin position="1345"/>
        <end position="1386"/>
    </location>
</feature>
<feature type="compositionally biased region" description="Acidic residues" evidence="1">
    <location>
        <begin position="1141"/>
        <end position="1169"/>
    </location>
</feature>
<keyword evidence="2" id="KW-0472">Membrane</keyword>
<keyword evidence="2" id="KW-1133">Transmembrane helix</keyword>
<feature type="compositionally biased region" description="Basic and acidic residues" evidence="1">
    <location>
        <begin position="1170"/>
        <end position="1179"/>
    </location>
</feature>
<gene>
    <name evidence="3" type="ORF">M9Y10_019628</name>
</gene>
<dbReference type="EMBL" id="JAPFFF010000028">
    <property type="protein sequence ID" value="KAK8847053.1"/>
    <property type="molecule type" value="Genomic_DNA"/>
</dbReference>
<keyword evidence="4" id="KW-1185">Reference proteome</keyword>
<evidence type="ECO:0000313" key="4">
    <source>
        <dbReference type="Proteomes" id="UP001470230"/>
    </source>
</evidence>
<feature type="region of interest" description="Disordered" evidence="1">
    <location>
        <begin position="1129"/>
        <end position="1199"/>
    </location>
</feature>
<organism evidence="3 4">
    <name type="scientific">Tritrichomonas musculus</name>
    <dbReference type="NCBI Taxonomy" id="1915356"/>
    <lineage>
        <taxon>Eukaryota</taxon>
        <taxon>Metamonada</taxon>
        <taxon>Parabasalia</taxon>
        <taxon>Tritrichomonadida</taxon>
        <taxon>Tritrichomonadidae</taxon>
        <taxon>Tritrichomonas</taxon>
    </lineage>
</organism>
<evidence type="ECO:0000313" key="3">
    <source>
        <dbReference type="EMBL" id="KAK8847053.1"/>
    </source>
</evidence>
<feature type="compositionally biased region" description="Polar residues" evidence="1">
    <location>
        <begin position="1185"/>
        <end position="1199"/>
    </location>
</feature>
<dbReference type="Proteomes" id="UP001470230">
    <property type="component" value="Unassembled WGS sequence"/>
</dbReference>
<accession>A0ABR2HHU6</accession>
<evidence type="ECO:0000256" key="2">
    <source>
        <dbReference type="SAM" id="Phobius"/>
    </source>
</evidence>
<proteinExistence type="predicted"/>
<comment type="caution">
    <text evidence="3">The sequence shown here is derived from an EMBL/GenBank/DDBJ whole genome shotgun (WGS) entry which is preliminary data.</text>
</comment>
<name>A0ABR2HHU6_9EUKA</name>